<dbReference type="InterPro" id="IPR043129">
    <property type="entry name" value="ATPase_NBD"/>
</dbReference>
<comment type="catalytic activity">
    <reaction evidence="5">
        <text>acetate + ATP = acetyl phosphate + ADP</text>
        <dbReference type="Rhea" id="RHEA:11352"/>
        <dbReference type="ChEBI" id="CHEBI:22191"/>
        <dbReference type="ChEBI" id="CHEBI:30089"/>
        <dbReference type="ChEBI" id="CHEBI:30616"/>
        <dbReference type="ChEBI" id="CHEBI:456216"/>
        <dbReference type="EC" id="2.7.2.1"/>
    </reaction>
</comment>
<proteinExistence type="inferred from homology"/>
<dbReference type="HOGENOM" id="CLU_020352_0_1_1"/>
<dbReference type="UniPathway" id="UPA00340">
    <property type="reaction ID" value="UER00458"/>
</dbReference>
<dbReference type="GO" id="GO:0006085">
    <property type="term" value="P:acetyl-CoA biosynthetic process"/>
    <property type="evidence" value="ECO:0007669"/>
    <property type="project" value="UniProtKB-UniRule"/>
</dbReference>
<dbReference type="EMBL" id="GL376638">
    <property type="status" value="NOT_ANNOTATED_CDS"/>
    <property type="molecule type" value="Genomic_DNA"/>
</dbReference>
<name>K3WFJ6_GLOUD</name>
<evidence type="ECO:0000256" key="5">
    <source>
        <dbReference type="HAMAP-Rule" id="MF_03131"/>
    </source>
</evidence>
<evidence type="ECO:0000256" key="4">
    <source>
        <dbReference type="ARBA" id="ARBA00022840"/>
    </source>
</evidence>
<dbReference type="PRINTS" id="PR00471">
    <property type="entry name" value="ACETATEKNASE"/>
</dbReference>
<feature type="site" description="Transition state stabilizer" evidence="5">
    <location>
        <position position="212"/>
    </location>
</feature>
<keyword evidence="7" id="KW-1185">Reference proteome</keyword>
<accession>K3WFJ6</accession>
<dbReference type="InParanoid" id="K3WFJ6"/>
<dbReference type="GO" id="GO:0008776">
    <property type="term" value="F:acetate kinase activity"/>
    <property type="evidence" value="ECO:0007669"/>
    <property type="project" value="UniProtKB-UniRule"/>
</dbReference>
<dbReference type="InterPro" id="IPR000890">
    <property type="entry name" value="Aliphatic_acid_kin_short-chain"/>
</dbReference>
<dbReference type="PIRSF" id="PIRSF000722">
    <property type="entry name" value="Acetate_prop_kin"/>
    <property type="match status" value="1"/>
</dbReference>
<keyword evidence="1 5" id="KW-0808">Transferase</keyword>
<dbReference type="PROSITE" id="PS01076">
    <property type="entry name" value="ACETATE_KINASE_2"/>
    <property type="match status" value="1"/>
</dbReference>
<feature type="binding site" evidence="5">
    <location>
        <begin position="240"/>
        <end position="244"/>
    </location>
    <ligand>
        <name>ATP</name>
        <dbReference type="ChEBI" id="CHEBI:30616"/>
    </ligand>
</feature>
<dbReference type="VEuPathDB" id="FungiDB:PYU1_G003727"/>
<comment type="cofactor">
    <cofactor evidence="5">
        <name>Mg(2+)</name>
        <dbReference type="ChEBI" id="CHEBI:18420"/>
    </cofactor>
</comment>
<dbReference type="Gene3D" id="3.30.420.40">
    <property type="match status" value="2"/>
</dbReference>
<dbReference type="AlphaFoldDB" id="K3WFJ6"/>
<dbReference type="OMA" id="HKYVSQR"/>
<feature type="binding site" evidence="5">
    <location>
        <position position="122"/>
    </location>
    <ligand>
        <name>substrate</name>
    </ligand>
</feature>
<dbReference type="PANTHER" id="PTHR21060">
    <property type="entry name" value="ACETATE KINASE"/>
    <property type="match status" value="1"/>
</dbReference>
<feature type="active site" description="Proton donor/acceptor" evidence="5">
    <location>
        <position position="180"/>
    </location>
</feature>
<dbReference type="GO" id="GO:0000287">
    <property type="term" value="F:magnesium ion binding"/>
    <property type="evidence" value="ECO:0007669"/>
    <property type="project" value="UniProtKB-UniRule"/>
</dbReference>
<dbReference type="STRING" id="431595.K3WFJ6"/>
<dbReference type="EnsemblProtists" id="PYU1_T003737">
    <property type="protein sequence ID" value="PYU1_T003737"/>
    <property type="gene ID" value="PYU1_G003727"/>
</dbReference>
<keyword evidence="5" id="KW-0479">Metal-binding</keyword>
<evidence type="ECO:0000256" key="3">
    <source>
        <dbReference type="ARBA" id="ARBA00022777"/>
    </source>
</evidence>
<dbReference type="Proteomes" id="UP000019132">
    <property type="component" value="Unassembled WGS sequence"/>
</dbReference>
<dbReference type="CDD" id="cd24010">
    <property type="entry name" value="ASKHA_NBD_AcK_PK"/>
    <property type="match status" value="1"/>
</dbReference>
<keyword evidence="4 5" id="KW-0067">ATP-binding</keyword>
<feature type="binding site" evidence="5">
    <location>
        <position position="41"/>
    </location>
    <ligand>
        <name>ATP</name>
        <dbReference type="ChEBI" id="CHEBI:30616"/>
    </ligand>
</feature>
<dbReference type="NCBIfam" id="TIGR00016">
    <property type="entry name" value="ackA"/>
    <property type="match status" value="1"/>
</dbReference>
<sequence length="435" mass="47223">MMLRALLPPRRVSPLLSVRGISAAASTSQLLVINAGSSSLKYKMFALNDSSKDKGVGEPIFSGLVELSNASSKDGRIVHQCLETQTKQEVRLPLKTHRTALEEAVSRFFGAHKQGIQAIGHRVVHGGEAFHDATLIDDSVIAAITDNISLAPLHNPGNLLGIDVATEVFGAKCPQVAVFDTAFHATMKPEAFVYAVPYSLYKEHGVRRYGFHGTSHQYVAQQAAKILNKPLDKVNLVTCHLGNGSSMAAIRGGKCIDTTMGMTPLEGLVMGTRSGDVDPALHAFLTSHLKMTIEQVDKLLNKQSGLLGICDDSDIRKIQDRIRNDKDPQADLAMNVYVHRVRKYLGAYLLELRGLADAIVFTAGIGESSAMIRERVCANLEALGIELDLEKNARSMLGAGPIEIQAATSKVKVLVINTDEERSIAEQTYDIAFRK</sequence>
<keyword evidence="3 5" id="KW-0418">Kinase</keyword>
<dbReference type="InterPro" id="IPR023865">
    <property type="entry name" value="Aliphatic_acid_kinase_CS"/>
</dbReference>
<reference evidence="7" key="2">
    <citation type="submission" date="2010-04" db="EMBL/GenBank/DDBJ databases">
        <authorList>
            <person name="Buell R."/>
            <person name="Hamilton J."/>
            <person name="Hostetler J."/>
        </authorList>
    </citation>
    <scope>NUCLEOTIDE SEQUENCE [LARGE SCALE GENOMIC DNA]</scope>
    <source>
        <strain evidence="7">DAOM:BR144</strain>
    </source>
</reference>
<evidence type="ECO:0000256" key="1">
    <source>
        <dbReference type="ARBA" id="ARBA00022679"/>
    </source>
</evidence>
<dbReference type="PANTHER" id="PTHR21060:SF15">
    <property type="entry name" value="ACETATE KINASE-RELATED"/>
    <property type="match status" value="1"/>
</dbReference>
<feature type="binding site" evidence="5">
    <location>
        <position position="34"/>
    </location>
    <ligand>
        <name>Mg(2+)</name>
        <dbReference type="ChEBI" id="CHEBI:18420"/>
    </ligand>
</feature>
<feature type="binding site" evidence="5">
    <location>
        <begin position="314"/>
        <end position="316"/>
    </location>
    <ligand>
        <name>ATP</name>
        <dbReference type="ChEBI" id="CHEBI:30616"/>
    </ligand>
</feature>
<protein>
    <recommendedName>
        <fullName evidence="5">Probable acetate kinase</fullName>
        <ecNumber evidence="5">2.7.2.1</ecNumber>
    </recommendedName>
    <alternativeName>
        <fullName evidence="5">Acetokinase</fullName>
    </alternativeName>
</protein>
<dbReference type="eggNOG" id="ENOG502QSJJ">
    <property type="taxonomic scope" value="Eukaryota"/>
</dbReference>
<keyword evidence="5" id="KW-0460">Magnesium</keyword>
<comment type="pathway">
    <text evidence="5">Metabolic intermediate biosynthesis; acetyl-CoA biosynthesis; acetyl-CoA from acetate: step 1/2.</text>
</comment>
<dbReference type="HAMAP" id="MF_00020">
    <property type="entry name" value="Acetate_kinase"/>
    <property type="match status" value="1"/>
</dbReference>
<comment type="similarity">
    <text evidence="5">Belongs to the acetokinase family.</text>
</comment>
<dbReference type="Pfam" id="PF00871">
    <property type="entry name" value="Acetate_kinase"/>
    <property type="match status" value="1"/>
</dbReference>
<dbReference type="PROSITE" id="PS01075">
    <property type="entry name" value="ACETATE_KINASE_1"/>
    <property type="match status" value="1"/>
</dbReference>
<feature type="binding site" evidence="5">
    <location>
        <position position="420"/>
    </location>
    <ligand>
        <name>Mg(2+)</name>
        <dbReference type="ChEBI" id="CHEBI:18420"/>
    </ligand>
</feature>
<evidence type="ECO:0000313" key="7">
    <source>
        <dbReference type="Proteomes" id="UP000019132"/>
    </source>
</evidence>
<evidence type="ECO:0000313" key="6">
    <source>
        <dbReference type="EnsemblProtists" id="PYU1_T003737"/>
    </source>
</evidence>
<keyword evidence="2 5" id="KW-0547">Nucleotide-binding</keyword>
<reference evidence="7" key="1">
    <citation type="journal article" date="2010" name="Genome Biol.">
        <title>Genome sequence of the necrotrophic plant pathogen Pythium ultimum reveals original pathogenicity mechanisms and effector repertoire.</title>
        <authorList>
            <person name="Levesque C.A."/>
            <person name="Brouwer H."/>
            <person name="Cano L."/>
            <person name="Hamilton J.P."/>
            <person name="Holt C."/>
            <person name="Huitema E."/>
            <person name="Raffaele S."/>
            <person name="Robideau G.P."/>
            <person name="Thines M."/>
            <person name="Win J."/>
            <person name="Zerillo M.M."/>
            <person name="Beakes G.W."/>
            <person name="Boore J.L."/>
            <person name="Busam D."/>
            <person name="Dumas B."/>
            <person name="Ferriera S."/>
            <person name="Fuerstenberg S.I."/>
            <person name="Gachon C.M."/>
            <person name="Gaulin E."/>
            <person name="Govers F."/>
            <person name="Grenville-Briggs L."/>
            <person name="Horner N."/>
            <person name="Hostetler J."/>
            <person name="Jiang R.H."/>
            <person name="Johnson J."/>
            <person name="Krajaejun T."/>
            <person name="Lin H."/>
            <person name="Meijer H.J."/>
            <person name="Moore B."/>
            <person name="Morris P."/>
            <person name="Phuntmart V."/>
            <person name="Puiu D."/>
            <person name="Shetty J."/>
            <person name="Stajich J.E."/>
            <person name="Tripathy S."/>
            <person name="Wawra S."/>
            <person name="van West P."/>
            <person name="Whitty B.R."/>
            <person name="Coutinho P.M."/>
            <person name="Henrissat B."/>
            <person name="Martin F."/>
            <person name="Thomas P.D."/>
            <person name="Tyler B.M."/>
            <person name="De Vries R.P."/>
            <person name="Kamoun S."/>
            <person name="Yandell M."/>
            <person name="Tisserat N."/>
            <person name="Buell C.R."/>
        </authorList>
    </citation>
    <scope>NUCLEOTIDE SEQUENCE</scope>
    <source>
        <strain evidence="7">DAOM:BR144</strain>
    </source>
</reference>
<comment type="caution">
    <text evidence="5">Lacks conserved residue(s) required for the propagation of feature annotation.</text>
</comment>
<feature type="site" description="Transition state stabilizer" evidence="5">
    <location>
        <position position="273"/>
    </location>
</feature>
<dbReference type="SUPFAM" id="SSF53067">
    <property type="entry name" value="Actin-like ATPase domain"/>
    <property type="match status" value="2"/>
</dbReference>
<dbReference type="InterPro" id="IPR004372">
    <property type="entry name" value="Ac/propionate_kinase"/>
</dbReference>
<dbReference type="GO" id="GO:0006083">
    <property type="term" value="P:acetate metabolic process"/>
    <property type="evidence" value="ECO:0007669"/>
    <property type="project" value="TreeGrafter"/>
</dbReference>
<dbReference type="GO" id="GO:0005524">
    <property type="term" value="F:ATP binding"/>
    <property type="evidence" value="ECO:0007669"/>
    <property type="project" value="UniProtKB-KW"/>
</dbReference>
<organism evidence="6 7">
    <name type="scientific">Globisporangium ultimum (strain ATCC 200006 / CBS 805.95 / DAOM BR144)</name>
    <name type="common">Pythium ultimum</name>
    <dbReference type="NCBI Taxonomy" id="431595"/>
    <lineage>
        <taxon>Eukaryota</taxon>
        <taxon>Sar</taxon>
        <taxon>Stramenopiles</taxon>
        <taxon>Oomycota</taxon>
        <taxon>Peronosporomycetes</taxon>
        <taxon>Pythiales</taxon>
        <taxon>Pythiaceae</taxon>
        <taxon>Globisporangium</taxon>
    </lineage>
</organism>
<evidence type="ECO:0000256" key="2">
    <source>
        <dbReference type="ARBA" id="ARBA00022741"/>
    </source>
</evidence>
<reference evidence="6" key="3">
    <citation type="submission" date="2015-02" db="UniProtKB">
        <authorList>
            <consortium name="EnsemblProtists"/>
        </authorList>
    </citation>
    <scope>IDENTIFICATION</scope>
    <source>
        <strain evidence="6">DAOM BR144</strain>
    </source>
</reference>
<dbReference type="EC" id="2.7.2.1" evidence="5"/>